<organism evidence="3 4">
    <name type="scientific">Methanocaldococcus villosus KIN24-T80</name>
    <dbReference type="NCBI Taxonomy" id="1069083"/>
    <lineage>
        <taxon>Archaea</taxon>
        <taxon>Methanobacteriati</taxon>
        <taxon>Methanobacteriota</taxon>
        <taxon>Methanomada group</taxon>
        <taxon>Methanococci</taxon>
        <taxon>Methanococcales</taxon>
        <taxon>Methanocaldococcaceae</taxon>
        <taxon>Methanocaldococcus</taxon>
    </lineage>
</organism>
<dbReference type="InterPro" id="IPR029044">
    <property type="entry name" value="Nucleotide-diphossugar_trans"/>
</dbReference>
<protein>
    <recommendedName>
        <fullName evidence="2">MobA-like NTP transferase domain-containing protein</fullName>
    </recommendedName>
</protein>
<accession>N6V1I8</accession>
<evidence type="ECO:0000259" key="2">
    <source>
        <dbReference type="Pfam" id="PF12804"/>
    </source>
</evidence>
<dbReference type="NCBIfam" id="NF045495">
    <property type="entry name" value="AdoCbiPCobY_Meth"/>
    <property type="match status" value="1"/>
</dbReference>
<name>N6V1I8_9EURY</name>
<dbReference type="NCBIfam" id="TIGR00454">
    <property type="entry name" value="TIGR00454 family protein"/>
    <property type="match status" value="1"/>
</dbReference>
<comment type="caution">
    <text evidence="3">The sequence shown here is derived from an EMBL/GenBank/DDBJ whole genome shotgun (WGS) entry which is preliminary data.</text>
</comment>
<feature type="domain" description="MobA-like NTP transferase" evidence="2">
    <location>
        <begin position="3"/>
        <end position="122"/>
    </location>
</feature>
<dbReference type="PATRIC" id="fig|1069083.5.peg.728"/>
<dbReference type="Proteomes" id="UP000053695">
    <property type="component" value="Unassembled WGS sequence"/>
</dbReference>
<dbReference type="PANTHER" id="PTHR19136:SF86">
    <property type="entry name" value="ADENOSYLCOBINAMIDE-PHOSPHATE GUANYLYLTRANSFERASE"/>
    <property type="match status" value="1"/>
</dbReference>
<dbReference type="AlphaFoldDB" id="N6V1I8"/>
<dbReference type="InterPro" id="IPR025877">
    <property type="entry name" value="MobA-like_NTP_Trfase"/>
</dbReference>
<dbReference type="Pfam" id="PF12804">
    <property type="entry name" value="NTP_transf_3"/>
    <property type="match status" value="1"/>
</dbReference>
<dbReference type="EMBL" id="APMM01000024">
    <property type="protein sequence ID" value="ENN96138.1"/>
    <property type="molecule type" value="Genomic_DNA"/>
</dbReference>
<dbReference type="InterPro" id="IPR053669">
    <property type="entry name" value="AdoCbi-P_Guanylyltransferase"/>
</dbReference>
<dbReference type="SUPFAM" id="SSF53448">
    <property type="entry name" value="Nucleotide-diphospho-sugar transferases"/>
    <property type="match status" value="1"/>
</dbReference>
<gene>
    <name evidence="3" type="ORF">J422_03728</name>
</gene>
<sequence>MDALVMAGGKGKRLGGLEKPLIKINKKHLIDYIISALNESKIKNIYVATSPYTQRTKEYLKKHYKNIFIIETPGNGYIEDLNYCIKYFKEPFLTVCSDIINLNSKLINDIIDYYRKSDVEALNVMIPKDIYPNPHLCYENLVPAGINIVSPKKGYQKEGIYITKKLIFNINTKEDLLLAKKLFER</sequence>
<evidence type="ECO:0000313" key="4">
    <source>
        <dbReference type="Proteomes" id="UP000053695"/>
    </source>
</evidence>
<dbReference type="RefSeq" id="WP_004591326.1">
    <property type="nucleotide sequence ID" value="NZ_APMM01000024.1"/>
</dbReference>
<dbReference type="GO" id="GO:0016779">
    <property type="term" value="F:nucleotidyltransferase activity"/>
    <property type="evidence" value="ECO:0007669"/>
    <property type="project" value="UniProtKB-ARBA"/>
</dbReference>
<reference evidence="3 4" key="1">
    <citation type="journal article" date="2013" name="Genome Announc.">
        <title>Draft Genome Sequence of a Highly Flagellated, Fast-Swimming Archaeon, Methanocaldococcus villosus Strain KIN24-T80 (DSM 22612).</title>
        <authorList>
            <person name="Thennarasu S."/>
            <person name="Polireddy D."/>
            <person name="Antony A."/>
            <person name="Yada M.R."/>
            <person name="Algarawi S."/>
            <person name="Sivakumar N."/>
        </authorList>
    </citation>
    <scope>NUCLEOTIDE SEQUENCE [LARGE SCALE GENOMIC DNA]</scope>
    <source>
        <strain evidence="3 4">KIN24-T80</strain>
    </source>
</reference>
<evidence type="ECO:0000256" key="1">
    <source>
        <dbReference type="ARBA" id="ARBA00022679"/>
    </source>
</evidence>
<dbReference type="STRING" id="1069083.GCA_000371805_00378"/>
<dbReference type="OrthoDB" id="9782at2157"/>
<dbReference type="PANTHER" id="PTHR19136">
    <property type="entry name" value="MOLYBDENUM COFACTOR GUANYLYLTRANSFERASE"/>
    <property type="match status" value="1"/>
</dbReference>
<dbReference type="Gene3D" id="3.90.550.10">
    <property type="entry name" value="Spore Coat Polysaccharide Biosynthesis Protein SpsA, Chain A"/>
    <property type="match status" value="1"/>
</dbReference>
<keyword evidence="1" id="KW-0808">Transferase</keyword>
<dbReference type="InterPro" id="IPR005245">
    <property type="entry name" value="CHP00454"/>
</dbReference>
<evidence type="ECO:0000313" key="3">
    <source>
        <dbReference type="EMBL" id="ENN96138.1"/>
    </source>
</evidence>
<proteinExistence type="predicted"/>
<keyword evidence="4" id="KW-1185">Reference proteome</keyword>